<dbReference type="Gene3D" id="1.10.630.10">
    <property type="entry name" value="Cytochrome P450"/>
    <property type="match status" value="1"/>
</dbReference>
<evidence type="ECO:0000256" key="2">
    <source>
        <dbReference type="ARBA" id="ARBA00010617"/>
    </source>
</evidence>
<gene>
    <name evidence="11" type="ORF">Taro_037475</name>
</gene>
<dbReference type="OrthoDB" id="1470350at2759"/>
<evidence type="ECO:0000256" key="4">
    <source>
        <dbReference type="ARBA" id="ARBA00022692"/>
    </source>
</evidence>
<organism evidence="11 12">
    <name type="scientific">Colocasia esculenta</name>
    <name type="common">Wild taro</name>
    <name type="synonym">Arum esculentum</name>
    <dbReference type="NCBI Taxonomy" id="4460"/>
    <lineage>
        <taxon>Eukaryota</taxon>
        <taxon>Viridiplantae</taxon>
        <taxon>Streptophyta</taxon>
        <taxon>Embryophyta</taxon>
        <taxon>Tracheophyta</taxon>
        <taxon>Spermatophyta</taxon>
        <taxon>Magnoliopsida</taxon>
        <taxon>Liliopsida</taxon>
        <taxon>Araceae</taxon>
        <taxon>Aroideae</taxon>
        <taxon>Colocasieae</taxon>
        <taxon>Colocasia</taxon>
    </lineage>
</organism>
<dbReference type="AlphaFoldDB" id="A0A843W0M7"/>
<name>A0A843W0M7_COLES</name>
<evidence type="ECO:0000256" key="10">
    <source>
        <dbReference type="ARBA" id="ARBA00023136"/>
    </source>
</evidence>
<keyword evidence="3" id="KW-0349">Heme</keyword>
<dbReference type="GO" id="GO:0016020">
    <property type="term" value="C:membrane"/>
    <property type="evidence" value="ECO:0007669"/>
    <property type="project" value="UniProtKB-SubCell"/>
</dbReference>
<dbReference type="InterPro" id="IPR001128">
    <property type="entry name" value="Cyt_P450"/>
</dbReference>
<evidence type="ECO:0008006" key="13">
    <source>
        <dbReference type="Google" id="ProtNLM"/>
    </source>
</evidence>
<evidence type="ECO:0000256" key="6">
    <source>
        <dbReference type="ARBA" id="ARBA00022989"/>
    </source>
</evidence>
<dbReference type="PANTHER" id="PTHR24282">
    <property type="entry name" value="CYTOCHROME P450 FAMILY MEMBER"/>
    <property type="match status" value="1"/>
</dbReference>
<dbReference type="GO" id="GO:0016705">
    <property type="term" value="F:oxidoreductase activity, acting on paired donors, with incorporation or reduction of molecular oxygen"/>
    <property type="evidence" value="ECO:0007669"/>
    <property type="project" value="InterPro"/>
</dbReference>
<evidence type="ECO:0000313" key="12">
    <source>
        <dbReference type="Proteomes" id="UP000652761"/>
    </source>
</evidence>
<dbReference type="Proteomes" id="UP000652761">
    <property type="component" value="Unassembled WGS sequence"/>
</dbReference>
<dbReference type="InterPro" id="IPR050665">
    <property type="entry name" value="Cytochrome_P450_Monooxygen"/>
</dbReference>
<dbReference type="GO" id="GO:0004497">
    <property type="term" value="F:monooxygenase activity"/>
    <property type="evidence" value="ECO:0007669"/>
    <property type="project" value="UniProtKB-KW"/>
</dbReference>
<evidence type="ECO:0000256" key="3">
    <source>
        <dbReference type="ARBA" id="ARBA00022617"/>
    </source>
</evidence>
<dbReference type="InterPro" id="IPR036396">
    <property type="entry name" value="Cyt_P450_sf"/>
</dbReference>
<evidence type="ECO:0000256" key="9">
    <source>
        <dbReference type="ARBA" id="ARBA00023033"/>
    </source>
</evidence>
<dbReference type="EMBL" id="NMUH01003265">
    <property type="protein sequence ID" value="MQM04673.1"/>
    <property type="molecule type" value="Genomic_DNA"/>
</dbReference>
<dbReference type="GO" id="GO:0005506">
    <property type="term" value="F:iron ion binding"/>
    <property type="evidence" value="ECO:0007669"/>
    <property type="project" value="InterPro"/>
</dbReference>
<keyword evidence="8" id="KW-0408">Iron</keyword>
<evidence type="ECO:0000256" key="5">
    <source>
        <dbReference type="ARBA" id="ARBA00022723"/>
    </source>
</evidence>
<evidence type="ECO:0000313" key="11">
    <source>
        <dbReference type="EMBL" id="MQM04673.1"/>
    </source>
</evidence>
<comment type="subcellular location">
    <subcellularLocation>
        <location evidence="1">Membrane</location>
    </subcellularLocation>
</comment>
<accession>A0A843W0M7</accession>
<keyword evidence="5" id="KW-0479">Metal-binding</keyword>
<evidence type="ECO:0000256" key="7">
    <source>
        <dbReference type="ARBA" id="ARBA00023002"/>
    </source>
</evidence>
<keyword evidence="10" id="KW-0472">Membrane</keyword>
<dbReference type="SUPFAM" id="SSF48264">
    <property type="entry name" value="Cytochrome P450"/>
    <property type="match status" value="1"/>
</dbReference>
<dbReference type="PANTHER" id="PTHR24282:SF148">
    <property type="entry name" value="CYTOCHROME P450 72A15-LIKE"/>
    <property type="match status" value="1"/>
</dbReference>
<comment type="similarity">
    <text evidence="2">Belongs to the cytochrome P450 family.</text>
</comment>
<protein>
    <recommendedName>
        <fullName evidence="13">Cytochrome P450</fullName>
    </recommendedName>
</protein>
<comment type="caution">
    <text evidence="11">The sequence shown here is derived from an EMBL/GenBank/DDBJ whole genome shotgun (WGS) entry which is preliminary data.</text>
</comment>
<sequence>MVRDPDLVKDIFCVKDSRVQKQLLNPFVNLLTMGVVALKGQKWIKRRKLIMPTFHIDKLKGMSPVFLISCGQLIKRWDKQLAAALKGLTGDIISKTAFGSCYEEGRRVFQLQEELSFLVLEACKAIYVPGIRCHEYDPIRKLSLLFSPLIPKLYIHGSPVRHSWYIPTRRNRRITYLNNEIKSMLREQIRRKEAAIEKGASVKEDLLGFLLHSVRDGQGDIIVGDVIEECKPFNFVGHEPTTVTLTWAMVVLSMHHDWQQKAREEVLQVLTATHPTSTT</sequence>
<proteinExistence type="inferred from homology"/>
<evidence type="ECO:0000256" key="8">
    <source>
        <dbReference type="ARBA" id="ARBA00023004"/>
    </source>
</evidence>
<keyword evidence="4" id="KW-0812">Transmembrane</keyword>
<dbReference type="GO" id="GO:0006629">
    <property type="term" value="P:lipid metabolic process"/>
    <property type="evidence" value="ECO:0007669"/>
    <property type="project" value="UniProtKB-ARBA"/>
</dbReference>
<keyword evidence="12" id="KW-1185">Reference proteome</keyword>
<keyword evidence="7" id="KW-0560">Oxidoreductase</keyword>
<dbReference type="GO" id="GO:0020037">
    <property type="term" value="F:heme binding"/>
    <property type="evidence" value="ECO:0007669"/>
    <property type="project" value="InterPro"/>
</dbReference>
<keyword evidence="9" id="KW-0503">Monooxygenase</keyword>
<evidence type="ECO:0000256" key="1">
    <source>
        <dbReference type="ARBA" id="ARBA00004370"/>
    </source>
</evidence>
<reference evidence="11" key="1">
    <citation type="submission" date="2017-07" db="EMBL/GenBank/DDBJ databases">
        <title>Taro Niue Genome Assembly and Annotation.</title>
        <authorList>
            <person name="Atibalentja N."/>
            <person name="Keating K."/>
            <person name="Fields C.J."/>
        </authorList>
    </citation>
    <scope>NUCLEOTIDE SEQUENCE</scope>
    <source>
        <strain evidence="11">Niue_2</strain>
        <tissue evidence="11">Leaf</tissue>
    </source>
</reference>
<keyword evidence="6" id="KW-1133">Transmembrane helix</keyword>
<dbReference type="Pfam" id="PF00067">
    <property type="entry name" value="p450"/>
    <property type="match status" value="1"/>
</dbReference>